<dbReference type="EMBL" id="VSIX01000139">
    <property type="protein sequence ID" value="TYB30396.1"/>
    <property type="molecule type" value="Genomic_DNA"/>
</dbReference>
<comment type="caution">
    <text evidence="1">The sequence shown here is derived from an EMBL/GenBank/DDBJ whole genome shotgun (WGS) entry which is preliminary data.</text>
</comment>
<gene>
    <name evidence="1" type="ORF">FXF47_09675</name>
</gene>
<evidence type="ECO:0000313" key="2">
    <source>
        <dbReference type="Proteomes" id="UP000324143"/>
    </source>
</evidence>
<sequence>MDKKNKQRLIKMLEKYETKTIHDGILVGFDGFIDNIINVVNKRYSTNNFSPIKSISDFAQKIKNASEKSTNIELVSNYKKIGGNAPIMANSLSKLNSPVYLIAALGENKIHSIFSNLSNRCIECCTISKPGETLALEFKDGKIMMGLLDSINHINWNSIINSVKTKKLIKILQNVKVISFLNWTMLIQMNDIIQQLTKTIRDYNIECKYLFFDLADFNKRSRDDIETFIHIIRNKLKSFRIILGLNLHEAEMLYKFINSTEKIESDINRLCFHIQKELNLYTVFVHTPKKVSLSYREKVRSFSTFYNENPNILTGAGDHFNAGFFSSFLRGFKMEESILMGIANSSLYILKGEAPKLSEIKSFINSKLLQNF</sequence>
<dbReference type="InterPro" id="IPR029056">
    <property type="entry name" value="Ribokinase-like"/>
</dbReference>
<dbReference type="Gene3D" id="3.40.1190.20">
    <property type="match status" value="1"/>
</dbReference>
<proteinExistence type="predicted"/>
<evidence type="ECO:0000313" key="1">
    <source>
        <dbReference type="EMBL" id="TYB30396.1"/>
    </source>
</evidence>
<dbReference type="AlphaFoldDB" id="A0A5D0MBK9"/>
<dbReference type="SUPFAM" id="SSF53613">
    <property type="entry name" value="Ribokinase-like"/>
    <property type="match status" value="1"/>
</dbReference>
<reference evidence="1" key="1">
    <citation type="submission" date="2019-08" db="EMBL/GenBank/DDBJ databases">
        <title>Genomic characterization of a novel candidate phylum (ARYD3) from a high temperature, high salinity tertiary oil reservoir in north central Oklahoma, USA.</title>
        <authorList>
            <person name="Youssef N.H."/>
            <person name="Yadav A."/>
            <person name="Elshahed M.S."/>
        </authorList>
    </citation>
    <scope>NUCLEOTIDE SEQUENCE [LARGE SCALE GENOMIC DNA]</scope>
    <source>
        <strain evidence="1">ARYD3</strain>
    </source>
</reference>
<dbReference type="Pfam" id="PF25270">
    <property type="entry name" value="Khk"/>
    <property type="match status" value="1"/>
</dbReference>
<name>A0A5D0MBK9_9BACT</name>
<keyword evidence="2" id="KW-1185">Reference proteome</keyword>
<dbReference type="Proteomes" id="UP000324143">
    <property type="component" value="Unassembled WGS sequence"/>
</dbReference>
<dbReference type="InterPro" id="IPR057621">
    <property type="entry name" value="Khk_prokaryotic"/>
</dbReference>
<organism evidence="1 2">
    <name type="scientific">Candidatus Mcinerneyibacterium aminivorans</name>
    <dbReference type="NCBI Taxonomy" id="2703815"/>
    <lineage>
        <taxon>Bacteria</taxon>
        <taxon>Candidatus Macinerneyibacteriota</taxon>
        <taxon>Candidatus Mcinerneyibacteria</taxon>
        <taxon>Candidatus Mcinerneyibacteriales</taxon>
        <taxon>Candidatus Mcinerneyibacteriaceae</taxon>
        <taxon>Candidatus Mcinerneyibacterium</taxon>
    </lineage>
</organism>
<accession>A0A5D0MBK9</accession>
<protein>
    <submittedName>
        <fullName evidence="1">Uncharacterized protein</fullName>
    </submittedName>
</protein>